<reference evidence="1" key="1">
    <citation type="submission" date="2021-02" db="EMBL/GenBank/DDBJ databases">
        <authorList>
            <person name="Nowell W R."/>
        </authorList>
    </citation>
    <scope>NUCLEOTIDE SEQUENCE</scope>
</reference>
<gene>
    <name evidence="1" type="ORF">OTI717_LOCUS40691</name>
</gene>
<evidence type="ECO:0000313" key="2">
    <source>
        <dbReference type="Proteomes" id="UP000663823"/>
    </source>
</evidence>
<proteinExistence type="predicted"/>
<comment type="caution">
    <text evidence="1">The sequence shown here is derived from an EMBL/GenBank/DDBJ whole genome shotgun (WGS) entry which is preliminary data.</text>
</comment>
<dbReference type="AlphaFoldDB" id="A0A820F518"/>
<organism evidence="1 2">
    <name type="scientific">Rotaria sordida</name>
    <dbReference type="NCBI Taxonomy" id="392033"/>
    <lineage>
        <taxon>Eukaryota</taxon>
        <taxon>Metazoa</taxon>
        <taxon>Spiralia</taxon>
        <taxon>Gnathifera</taxon>
        <taxon>Rotifera</taxon>
        <taxon>Eurotatoria</taxon>
        <taxon>Bdelloidea</taxon>
        <taxon>Philodinida</taxon>
        <taxon>Philodinidae</taxon>
        <taxon>Rotaria</taxon>
    </lineage>
</organism>
<evidence type="ECO:0000313" key="1">
    <source>
        <dbReference type="EMBL" id="CAF4258844.1"/>
    </source>
</evidence>
<feature type="non-terminal residue" evidence="1">
    <location>
        <position position="118"/>
    </location>
</feature>
<dbReference type="EMBL" id="CAJOAX010034495">
    <property type="protein sequence ID" value="CAF4258844.1"/>
    <property type="molecule type" value="Genomic_DNA"/>
</dbReference>
<protein>
    <submittedName>
        <fullName evidence="1">Uncharacterized protein</fullName>
    </submittedName>
</protein>
<accession>A0A820F518</accession>
<dbReference type="Proteomes" id="UP000663823">
    <property type="component" value="Unassembled WGS sequence"/>
</dbReference>
<name>A0A820F518_9BILA</name>
<sequence length="118" mass="13657">MFFRVLKHQITHLKVIIEDDIIVKVTDDLEINLFAMILFLGKCLKHFQLLSGRRLKHPTFNLTPEQRIKLKSLSLIQLKISVNTIGDCLYLLDEDLECLSTLIIDINEISDSSYINNT</sequence>